<protein>
    <recommendedName>
        <fullName evidence="1">Tf2-1-like SH3-like domain-containing protein</fullName>
    </recommendedName>
</protein>
<organism evidence="2 4">
    <name type="scientific">Medicago truncatula</name>
    <name type="common">Barrel medic</name>
    <name type="synonym">Medicago tribuloides</name>
    <dbReference type="NCBI Taxonomy" id="3880"/>
    <lineage>
        <taxon>Eukaryota</taxon>
        <taxon>Viridiplantae</taxon>
        <taxon>Streptophyta</taxon>
        <taxon>Embryophyta</taxon>
        <taxon>Tracheophyta</taxon>
        <taxon>Spermatophyta</taxon>
        <taxon>Magnoliopsida</taxon>
        <taxon>eudicotyledons</taxon>
        <taxon>Gunneridae</taxon>
        <taxon>Pentapetalae</taxon>
        <taxon>rosids</taxon>
        <taxon>fabids</taxon>
        <taxon>Fabales</taxon>
        <taxon>Fabaceae</taxon>
        <taxon>Papilionoideae</taxon>
        <taxon>50 kb inversion clade</taxon>
        <taxon>NPAAA clade</taxon>
        <taxon>Hologalegina</taxon>
        <taxon>IRL clade</taxon>
        <taxon>Trifolieae</taxon>
        <taxon>Medicago</taxon>
    </lineage>
</organism>
<reference evidence="2 4" key="2">
    <citation type="journal article" date="2014" name="BMC Genomics">
        <title>An improved genome release (version Mt4.0) for the model legume Medicago truncatula.</title>
        <authorList>
            <person name="Tang H."/>
            <person name="Krishnakumar V."/>
            <person name="Bidwell S."/>
            <person name="Rosen B."/>
            <person name="Chan A."/>
            <person name="Zhou S."/>
            <person name="Gentzbittel L."/>
            <person name="Childs K.L."/>
            <person name="Yandell M."/>
            <person name="Gundlach H."/>
            <person name="Mayer K.F."/>
            <person name="Schwartz D.C."/>
            <person name="Town C.D."/>
        </authorList>
    </citation>
    <scope>GENOME REANNOTATION</scope>
    <source>
        <strain evidence="3 4">cv. Jemalong A17</strain>
    </source>
</reference>
<dbReference type="Proteomes" id="UP000002051">
    <property type="component" value="Chromosome 3"/>
</dbReference>
<dbReference type="Pfam" id="PF24626">
    <property type="entry name" value="SH3_Tf2-1"/>
    <property type="match status" value="1"/>
</dbReference>
<reference evidence="3" key="3">
    <citation type="submission" date="2015-04" db="UniProtKB">
        <authorList>
            <consortium name="EnsemblPlants"/>
        </authorList>
    </citation>
    <scope>IDENTIFICATION</scope>
    <source>
        <strain evidence="3">cv. Jemalong A17</strain>
    </source>
</reference>
<dbReference type="InterPro" id="IPR056924">
    <property type="entry name" value="SH3_Tf2-1"/>
</dbReference>
<dbReference type="EnsemblPlants" id="AES69663">
    <property type="protein sequence ID" value="AES69663"/>
    <property type="gene ID" value="MTR_3g032950"/>
</dbReference>
<gene>
    <name evidence="2" type="ordered locus">MTR_3g032950</name>
</gene>
<proteinExistence type="predicted"/>
<evidence type="ECO:0000313" key="3">
    <source>
        <dbReference type="EnsemblPlants" id="AES69663"/>
    </source>
</evidence>
<dbReference type="EMBL" id="CM001219">
    <property type="protein sequence ID" value="AES69663.1"/>
    <property type="molecule type" value="Genomic_DNA"/>
</dbReference>
<dbReference type="HOGENOM" id="CLU_2472435_0_0_1"/>
<evidence type="ECO:0000313" key="2">
    <source>
        <dbReference type="EMBL" id="AES69663.1"/>
    </source>
</evidence>
<accession>G7J0U3</accession>
<sequence length="88" mass="10091">MCHTQFHKLCPKSSMILSPYKILDRIRQVFYPIELPLAANIHNIFHVSQLKSCAQPVVTLTFLWISPQPNQRSNGKTACNCCHLRISI</sequence>
<evidence type="ECO:0000313" key="4">
    <source>
        <dbReference type="Proteomes" id="UP000002051"/>
    </source>
</evidence>
<evidence type="ECO:0000259" key="1">
    <source>
        <dbReference type="Pfam" id="PF24626"/>
    </source>
</evidence>
<dbReference type="AlphaFoldDB" id="G7J0U3"/>
<reference evidence="2 4" key="1">
    <citation type="journal article" date="2011" name="Nature">
        <title>The Medicago genome provides insight into the evolution of rhizobial symbioses.</title>
        <authorList>
            <person name="Young N.D."/>
            <person name="Debelle F."/>
            <person name="Oldroyd G.E."/>
            <person name="Geurts R."/>
            <person name="Cannon S.B."/>
            <person name="Udvardi M.K."/>
            <person name="Benedito V.A."/>
            <person name="Mayer K.F."/>
            <person name="Gouzy J."/>
            <person name="Schoof H."/>
            <person name="Van de Peer Y."/>
            <person name="Proost S."/>
            <person name="Cook D.R."/>
            <person name="Meyers B.C."/>
            <person name="Spannagl M."/>
            <person name="Cheung F."/>
            <person name="De Mita S."/>
            <person name="Krishnakumar V."/>
            <person name="Gundlach H."/>
            <person name="Zhou S."/>
            <person name="Mudge J."/>
            <person name="Bharti A.K."/>
            <person name="Murray J.D."/>
            <person name="Naoumkina M.A."/>
            <person name="Rosen B."/>
            <person name="Silverstein K.A."/>
            <person name="Tang H."/>
            <person name="Rombauts S."/>
            <person name="Zhao P.X."/>
            <person name="Zhou P."/>
            <person name="Barbe V."/>
            <person name="Bardou P."/>
            <person name="Bechner M."/>
            <person name="Bellec A."/>
            <person name="Berger A."/>
            <person name="Berges H."/>
            <person name="Bidwell S."/>
            <person name="Bisseling T."/>
            <person name="Choisne N."/>
            <person name="Couloux A."/>
            <person name="Denny R."/>
            <person name="Deshpande S."/>
            <person name="Dai X."/>
            <person name="Doyle J.J."/>
            <person name="Dudez A.M."/>
            <person name="Farmer A.D."/>
            <person name="Fouteau S."/>
            <person name="Franken C."/>
            <person name="Gibelin C."/>
            <person name="Gish J."/>
            <person name="Goldstein S."/>
            <person name="Gonzalez A.J."/>
            <person name="Green P.J."/>
            <person name="Hallab A."/>
            <person name="Hartog M."/>
            <person name="Hua A."/>
            <person name="Humphray S.J."/>
            <person name="Jeong D.H."/>
            <person name="Jing Y."/>
            <person name="Jocker A."/>
            <person name="Kenton S.M."/>
            <person name="Kim D.J."/>
            <person name="Klee K."/>
            <person name="Lai H."/>
            <person name="Lang C."/>
            <person name="Lin S."/>
            <person name="Macmil S.L."/>
            <person name="Magdelenat G."/>
            <person name="Matthews L."/>
            <person name="McCorrison J."/>
            <person name="Monaghan E.L."/>
            <person name="Mun J.H."/>
            <person name="Najar F.Z."/>
            <person name="Nicholson C."/>
            <person name="Noirot C."/>
            <person name="O'Bleness M."/>
            <person name="Paule C.R."/>
            <person name="Poulain J."/>
            <person name="Prion F."/>
            <person name="Qin B."/>
            <person name="Qu C."/>
            <person name="Retzel E.F."/>
            <person name="Riddle C."/>
            <person name="Sallet E."/>
            <person name="Samain S."/>
            <person name="Samson N."/>
            <person name="Sanders I."/>
            <person name="Saurat O."/>
            <person name="Scarpelli C."/>
            <person name="Schiex T."/>
            <person name="Segurens B."/>
            <person name="Severin A.J."/>
            <person name="Sherrier D.J."/>
            <person name="Shi R."/>
            <person name="Sims S."/>
            <person name="Singer S.R."/>
            <person name="Sinharoy S."/>
            <person name="Sterck L."/>
            <person name="Viollet A."/>
            <person name="Wang B.B."/>
            <person name="Wang K."/>
            <person name="Wang M."/>
            <person name="Wang X."/>
            <person name="Warfsmann J."/>
            <person name="Weissenbach J."/>
            <person name="White D.D."/>
            <person name="White J.D."/>
            <person name="Wiley G.B."/>
            <person name="Wincker P."/>
            <person name="Xing Y."/>
            <person name="Yang L."/>
            <person name="Yao Z."/>
            <person name="Ying F."/>
            <person name="Zhai J."/>
            <person name="Zhou L."/>
            <person name="Zuber A."/>
            <person name="Denarie J."/>
            <person name="Dixon R.A."/>
            <person name="May G.D."/>
            <person name="Schwartz D.C."/>
            <person name="Rogers J."/>
            <person name="Quetier F."/>
            <person name="Town C.D."/>
            <person name="Roe B.A."/>
        </authorList>
    </citation>
    <scope>NUCLEOTIDE SEQUENCE [LARGE SCALE GENOMIC DNA]</scope>
    <source>
        <strain evidence="2">A17</strain>
        <strain evidence="3 4">cv. Jemalong A17</strain>
    </source>
</reference>
<dbReference type="PaxDb" id="3880-AES69663"/>
<name>G7J0U3_MEDTR</name>
<keyword evidence="4" id="KW-1185">Reference proteome</keyword>
<feature type="domain" description="Tf2-1-like SH3-like" evidence="1">
    <location>
        <begin position="7"/>
        <end position="53"/>
    </location>
</feature>